<evidence type="ECO:0000256" key="3">
    <source>
        <dbReference type="ARBA" id="ARBA00022475"/>
    </source>
</evidence>
<accession>S2L1G1</accession>
<sequence>MNIVSLRNVKAAYQRLLEVIVFLNMLALSLVVIVGFMSRLLGSPFSWYDEVASIGLAWLTYYGAALAAAKGAHITCPSIINMASPRIRLPVALLAVAITIAFFVLLGYTGWQVVMILEGSTLVSLTSIPLQLTQSVIPIGAALFIIAELLRLPEVIESARGAGFVDHELEEAGINPDDIHATGPDGIKIPDRA</sequence>
<feature type="transmembrane region" description="Helical" evidence="9">
    <location>
        <begin position="51"/>
        <end position="69"/>
    </location>
</feature>
<dbReference type="PANTHER" id="PTHR35011:SF2">
    <property type="entry name" value="2,3-DIKETO-L-GULONATE TRAP TRANSPORTER SMALL PERMEASE PROTEIN YIAM"/>
    <property type="match status" value="1"/>
</dbReference>
<evidence type="ECO:0000313" key="11">
    <source>
        <dbReference type="EMBL" id="EPC01489.1"/>
    </source>
</evidence>
<dbReference type="GO" id="GO:0005886">
    <property type="term" value="C:plasma membrane"/>
    <property type="evidence" value="ECO:0007669"/>
    <property type="project" value="UniProtKB-SubCell"/>
</dbReference>
<name>S2L1G1_LITA3</name>
<evidence type="ECO:0000256" key="4">
    <source>
        <dbReference type="ARBA" id="ARBA00022519"/>
    </source>
</evidence>
<protein>
    <recommendedName>
        <fullName evidence="9">TRAP transporter small permease protein</fullName>
    </recommendedName>
</protein>
<dbReference type="Proteomes" id="UP000014463">
    <property type="component" value="Unassembled WGS sequence"/>
</dbReference>
<feature type="transmembrane region" description="Helical" evidence="9">
    <location>
        <begin position="16"/>
        <end position="39"/>
    </location>
</feature>
<keyword evidence="12" id="KW-1185">Reference proteome</keyword>
<comment type="subunit">
    <text evidence="9">The complex comprises the extracytoplasmic solute receptor protein and the two transmembrane proteins.</text>
</comment>
<keyword evidence="6 9" id="KW-1133">Transmembrane helix</keyword>
<comment type="similarity">
    <text evidence="8 9">Belongs to the TRAP transporter small permease family.</text>
</comment>
<keyword evidence="7 9" id="KW-0472">Membrane</keyword>
<comment type="function">
    <text evidence="9">Part of the tripartite ATP-independent periplasmic (TRAP) transport system.</text>
</comment>
<evidence type="ECO:0000256" key="5">
    <source>
        <dbReference type="ARBA" id="ARBA00022692"/>
    </source>
</evidence>
<gene>
    <name evidence="11" type="ORF">L861_05465</name>
</gene>
<comment type="caution">
    <text evidence="11">The sequence shown here is derived from an EMBL/GenBank/DDBJ whole genome shotgun (WGS) entry which is preliminary data.</text>
</comment>
<keyword evidence="4 9" id="KW-0997">Cell inner membrane</keyword>
<dbReference type="STRING" id="1121939.L861_05465"/>
<reference evidence="11 12" key="1">
    <citation type="journal article" date="2013" name="Genome Announc.">
        <title>Draft genome sequence of the moderately halophilic gammaproteobacterium Halomonas anticariensis FP35.</title>
        <authorList>
            <person name="Tahrioui A."/>
            <person name="Quesada E."/>
            <person name="Llamas I."/>
        </authorList>
    </citation>
    <scope>NUCLEOTIDE SEQUENCE [LARGE SCALE GENOMIC DNA]</scope>
    <source>
        <strain evidence="12">DSM 16096 / CECT 5854 / LMG 22089 / FP35</strain>
    </source>
</reference>
<organism evidence="11 12">
    <name type="scientific">Litchfieldella anticariensis (strain DSM 16096 / CECT 5854 / CIP 108499 / LMG 22089 / FP35)</name>
    <name type="common">Halomonas anticariensis</name>
    <dbReference type="NCBI Taxonomy" id="1121939"/>
    <lineage>
        <taxon>Bacteria</taxon>
        <taxon>Pseudomonadati</taxon>
        <taxon>Pseudomonadota</taxon>
        <taxon>Gammaproteobacteria</taxon>
        <taxon>Oceanospirillales</taxon>
        <taxon>Halomonadaceae</taxon>
        <taxon>Litchfieldella</taxon>
    </lineage>
</organism>
<dbReference type="eggNOG" id="COG3090">
    <property type="taxonomic scope" value="Bacteria"/>
</dbReference>
<keyword evidence="3" id="KW-1003">Cell membrane</keyword>
<evidence type="ECO:0000256" key="8">
    <source>
        <dbReference type="ARBA" id="ARBA00038436"/>
    </source>
</evidence>
<feature type="domain" description="Tripartite ATP-independent periplasmic transporters DctQ component" evidence="10">
    <location>
        <begin position="29"/>
        <end position="152"/>
    </location>
</feature>
<feature type="transmembrane region" description="Helical" evidence="9">
    <location>
        <begin position="131"/>
        <end position="150"/>
    </location>
</feature>
<proteinExistence type="inferred from homology"/>
<feature type="transmembrane region" description="Helical" evidence="9">
    <location>
        <begin position="89"/>
        <end position="111"/>
    </location>
</feature>
<dbReference type="InterPro" id="IPR055348">
    <property type="entry name" value="DctQ"/>
</dbReference>
<dbReference type="EMBL" id="ASTJ01000035">
    <property type="protein sequence ID" value="EPC01489.1"/>
    <property type="molecule type" value="Genomic_DNA"/>
</dbReference>
<evidence type="ECO:0000256" key="2">
    <source>
        <dbReference type="ARBA" id="ARBA00022448"/>
    </source>
</evidence>
<dbReference type="GO" id="GO:0015740">
    <property type="term" value="P:C4-dicarboxylate transport"/>
    <property type="evidence" value="ECO:0007669"/>
    <property type="project" value="TreeGrafter"/>
</dbReference>
<evidence type="ECO:0000256" key="7">
    <source>
        <dbReference type="ARBA" id="ARBA00023136"/>
    </source>
</evidence>
<keyword evidence="2 9" id="KW-0813">Transport</keyword>
<dbReference type="Pfam" id="PF04290">
    <property type="entry name" value="DctQ"/>
    <property type="match status" value="1"/>
</dbReference>
<dbReference type="PANTHER" id="PTHR35011">
    <property type="entry name" value="2,3-DIKETO-L-GULONATE TRAP TRANSPORTER SMALL PERMEASE PROTEIN YIAM"/>
    <property type="match status" value="1"/>
</dbReference>
<dbReference type="PATRIC" id="fig|1121939.11.peg.3144"/>
<evidence type="ECO:0000256" key="1">
    <source>
        <dbReference type="ARBA" id="ARBA00004429"/>
    </source>
</evidence>
<evidence type="ECO:0000313" key="12">
    <source>
        <dbReference type="Proteomes" id="UP000014463"/>
    </source>
</evidence>
<comment type="subcellular location">
    <subcellularLocation>
        <location evidence="1 9">Cell inner membrane</location>
        <topology evidence="1 9">Multi-pass membrane protein</topology>
    </subcellularLocation>
</comment>
<dbReference type="RefSeq" id="WP_016417662.1">
    <property type="nucleotide sequence ID" value="NZ_KE332392.1"/>
</dbReference>
<dbReference type="OrthoDB" id="5801785at2"/>
<dbReference type="GO" id="GO:0022857">
    <property type="term" value="F:transmembrane transporter activity"/>
    <property type="evidence" value="ECO:0007669"/>
    <property type="project" value="UniProtKB-UniRule"/>
</dbReference>
<evidence type="ECO:0000256" key="6">
    <source>
        <dbReference type="ARBA" id="ARBA00022989"/>
    </source>
</evidence>
<dbReference type="InterPro" id="IPR007387">
    <property type="entry name" value="TRAP_DctQ"/>
</dbReference>
<evidence type="ECO:0000259" key="10">
    <source>
        <dbReference type="Pfam" id="PF04290"/>
    </source>
</evidence>
<evidence type="ECO:0000256" key="9">
    <source>
        <dbReference type="RuleBase" id="RU369079"/>
    </source>
</evidence>
<dbReference type="AlphaFoldDB" id="S2L1G1"/>
<keyword evidence="5 9" id="KW-0812">Transmembrane</keyword>